<dbReference type="EMBL" id="MU858014">
    <property type="protein sequence ID" value="KAK4242953.1"/>
    <property type="molecule type" value="Genomic_DNA"/>
</dbReference>
<evidence type="ECO:0000256" key="1">
    <source>
        <dbReference type="SAM" id="MobiDB-lite"/>
    </source>
</evidence>
<sequence length="197" mass="22609">MPDQTKTNYNSAKDYNNKSTRIAKKGKEPATKRQIIITSDDEFLESEQPLEKAASIRYDKPSNKGRTIPWEEEDVEYDQEPSDSELESITTEEEQDNTETEPTLPAEVLAETHISKGYSIAKIANENRLIATPSEALARARTDFKDNPDFMSKLAIMIVRFYRSTTFGKDGKQNSFVYNAKVRRMKETCRYAVKEYV</sequence>
<reference evidence="2" key="2">
    <citation type="submission" date="2023-05" db="EMBL/GenBank/DDBJ databases">
        <authorList>
            <consortium name="Lawrence Berkeley National Laboratory"/>
            <person name="Steindorff A."/>
            <person name="Hensen N."/>
            <person name="Bonometti L."/>
            <person name="Westerberg I."/>
            <person name="Brannstrom I.O."/>
            <person name="Guillou S."/>
            <person name="Cros-Aarteil S."/>
            <person name="Calhoun S."/>
            <person name="Haridas S."/>
            <person name="Kuo A."/>
            <person name="Mondo S."/>
            <person name="Pangilinan J."/>
            <person name="Riley R."/>
            <person name="Labutti K."/>
            <person name="Andreopoulos B."/>
            <person name="Lipzen A."/>
            <person name="Chen C."/>
            <person name="Yanf M."/>
            <person name="Daum C."/>
            <person name="Ng V."/>
            <person name="Clum A."/>
            <person name="Ohm R."/>
            <person name="Martin F."/>
            <person name="Silar P."/>
            <person name="Natvig D."/>
            <person name="Lalanne C."/>
            <person name="Gautier V."/>
            <person name="Ament-Velasquez S.L."/>
            <person name="Kruys A."/>
            <person name="Hutchinson M.I."/>
            <person name="Powell A.J."/>
            <person name="Barry K."/>
            <person name="Miller A.N."/>
            <person name="Grigoriev I.V."/>
            <person name="Debuchy R."/>
            <person name="Gladieux P."/>
            <person name="Thoren M.H."/>
            <person name="Johannesson H."/>
        </authorList>
    </citation>
    <scope>NUCLEOTIDE SEQUENCE</scope>
    <source>
        <strain evidence="2">CBS 359.72</strain>
    </source>
</reference>
<protein>
    <submittedName>
        <fullName evidence="2">Uncharacterized protein</fullName>
    </submittedName>
</protein>
<feature type="compositionally biased region" description="Polar residues" evidence="1">
    <location>
        <begin position="1"/>
        <end position="20"/>
    </location>
</feature>
<gene>
    <name evidence="2" type="ORF">C7999DRAFT_36728</name>
</gene>
<feature type="region of interest" description="Disordered" evidence="1">
    <location>
        <begin position="1"/>
        <end position="102"/>
    </location>
</feature>
<organism evidence="2 3">
    <name type="scientific">Corynascus novoguineensis</name>
    <dbReference type="NCBI Taxonomy" id="1126955"/>
    <lineage>
        <taxon>Eukaryota</taxon>
        <taxon>Fungi</taxon>
        <taxon>Dikarya</taxon>
        <taxon>Ascomycota</taxon>
        <taxon>Pezizomycotina</taxon>
        <taxon>Sordariomycetes</taxon>
        <taxon>Sordariomycetidae</taxon>
        <taxon>Sordariales</taxon>
        <taxon>Chaetomiaceae</taxon>
        <taxon>Corynascus</taxon>
    </lineage>
</organism>
<proteinExistence type="predicted"/>
<dbReference type="Proteomes" id="UP001303647">
    <property type="component" value="Unassembled WGS sequence"/>
</dbReference>
<dbReference type="AlphaFoldDB" id="A0AAN7CIX5"/>
<accession>A0AAN7CIX5</accession>
<comment type="caution">
    <text evidence="2">The sequence shown here is derived from an EMBL/GenBank/DDBJ whole genome shotgun (WGS) entry which is preliminary data.</text>
</comment>
<feature type="compositionally biased region" description="Acidic residues" evidence="1">
    <location>
        <begin position="70"/>
        <end position="99"/>
    </location>
</feature>
<evidence type="ECO:0000313" key="2">
    <source>
        <dbReference type="EMBL" id="KAK4242953.1"/>
    </source>
</evidence>
<evidence type="ECO:0000313" key="3">
    <source>
        <dbReference type="Proteomes" id="UP001303647"/>
    </source>
</evidence>
<name>A0AAN7CIX5_9PEZI</name>
<reference evidence="2" key="1">
    <citation type="journal article" date="2023" name="Mol. Phylogenet. Evol.">
        <title>Genome-scale phylogeny and comparative genomics of the fungal order Sordariales.</title>
        <authorList>
            <person name="Hensen N."/>
            <person name="Bonometti L."/>
            <person name="Westerberg I."/>
            <person name="Brannstrom I.O."/>
            <person name="Guillou S."/>
            <person name="Cros-Aarteil S."/>
            <person name="Calhoun S."/>
            <person name="Haridas S."/>
            <person name="Kuo A."/>
            <person name="Mondo S."/>
            <person name="Pangilinan J."/>
            <person name="Riley R."/>
            <person name="LaButti K."/>
            <person name="Andreopoulos B."/>
            <person name="Lipzen A."/>
            <person name="Chen C."/>
            <person name="Yan M."/>
            <person name="Daum C."/>
            <person name="Ng V."/>
            <person name="Clum A."/>
            <person name="Steindorff A."/>
            <person name="Ohm R.A."/>
            <person name="Martin F."/>
            <person name="Silar P."/>
            <person name="Natvig D.O."/>
            <person name="Lalanne C."/>
            <person name="Gautier V."/>
            <person name="Ament-Velasquez S.L."/>
            <person name="Kruys A."/>
            <person name="Hutchinson M.I."/>
            <person name="Powell A.J."/>
            <person name="Barry K."/>
            <person name="Miller A.N."/>
            <person name="Grigoriev I.V."/>
            <person name="Debuchy R."/>
            <person name="Gladieux P."/>
            <person name="Hiltunen Thoren M."/>
            <person name="Johannesson H."/>
        </authorList>
    </citation>
    <scope>NUCLEOTIDE SEQUENCE</scope>
    <source>
        <strain evidence="2">CBS 359.72</strain>
    </source>
</reference>
<keyword evidence="3" id="KW-1185">Reference proteome</keyword>